<evidence type="ECO:0000256" key="5">
    <source>
        <dbReference type="SAM" id="Phobius"/>
    </source>
</evidence>
<reference evidence="7 8" key="1">
    <citation type="submission" date="2023-10" db="EMBL/GenBank/DDBJ databases">
        <title>Complete Genome Sequence of Limnobacter thiooxidans CS-K2T, Isolated from freshwater lake sediments in Bavaria, Germany.</title>
        <authorList>
            <person name="Naruki M."/>
            <person name="Watanabe A."/>
            <person name="Warashina T."/>
            <person name="Morita T."/>
            <person name="Arakawa K."/>
        </authorList>
    </citation>
    <scope>NUCLEOTIDE SEQUENCE [LARGE SCALE GENOMIC DNA]</scope>
    <source>
        <strain evidence="7 8">CS-K2</strain>
    </source>
</reference>
<organism evidence="7 8">
    <name type="scientific">Limnobacter thiooxidans</name>
    <dbReference type="NCBI Taxonomy" id="131080"/>
    <lineage>
        <taxon>Bacteria</taxon>
        <taxon>Pseudomonadati</taxon>
        <taxon>Pseudomonadota</taxon>
        <taxon>Betaproteobacteria</taxon>
        <taxon>Burkholderiales</taxon>
        <taxon>Burkholderiaceae</taxon>
        <taxon>Limnobacter</taxon>
    </lineage>
</organism>
<dbReference type="SUPFAM" id="SSF161111">
    <property type="entry name" value="Cation efflux protein transmembrane domain-like"/>
    <property type="match status" value="1"/>
</dbReference>
<feature type="transmembrane region" description="Helical" evidence="5">
    <location>
        <begin position="178"/>
        <end position="196"/>
    </location>
</feature>
<evidence type="ECO:0000313" key="8">
    <source>
        <dbReference type="Proteomes" id="UP001329151"/>
    </source>
</evidence>
<feature type="transmembrane region" description="Helical" evidence="5">
    <location>
        <begin position="58"/>
        <end position="76"/>
    </location>
</feature>
<dbReference type="EMBL" id="AP028947">
    <property type="protein sequence ID" value="BET24583.1"/>
    <property type="molecule type" value="Genomic_DNA"/>
</dbReference>
<evidence type="ECO:0000259" key="6">
    <source>
        <dbReference type="Pfam" id="PF01545"/>
    </source>
</evidence>
<evidence type="ECO:0000256" key="3">
    <source>
        <dbReference type="ARBA" id="ARBA00022989"/>
    </source>
</evidence>
<sequence>MPGCNHSHSHEAAASAANPGFRKVLWIALIANAAMFFLEIGASWQAGSVSLLADSLDFGGDAANYALSLFVLGMALQTRAKAALLKGVSMGLYGVGVLGFALYAAFNGEVPSYTTMGVVGVLALAVNVGVAALQYRYRNGDSNMRSVWLCSRNDAIGNLAVLGAAVLVGVTQAAWPDLVVAALMASLGLSASVSVIRQARGELRGEPPRVANEHGHSH</sequence>
<dbReference type="RefSeq" id="WP_130557173.1">
    <property type="nucleotide sequence ID" value="NZ_AP028947.1"/>
</dbReference>
<keyword evidence="8" id="KW-1185">Reference proteome</keyword>
<name>A0AA86MAC1_9BURK</name>
<feature type="domain" description="Cation efflux protein transmembrane" evidence="6">
    <location>
        <begin position="25"/>
        <end position="202"/>
    </location>
</feature>
<dbReference type="Gene3D" id="1.20.1510.10">
    <property type="entry name" value="Cation efflux protein transmembrane domain"/>
    <property type="match status" value="1"/>
</dbReference>
<keyword evidence="2 5" id="KW-0812">Transmembrane</keyword>
<accession>A0AA86MAC1</accession>
<dbReference type="KEGG" id="lto:RGQ30_00840"/>
<gene>
    <name evidence="7" type="ORF">RGQ30_00840</name>
</gene>
<evidence type="ECO:0000256" key="2">
    <source>
        <dbReference type="ARBA" id="ARBA00022692"/>
    </source>
</evidence>
<feature type="transmembrane region" description="Helical" evidence="5">
    <location>
        <begin position="24"/>
        <end position="46"/>
    </location>
</feature>
<dbReference type="AlphaFoldDB" id="A0AA86MAC1"/>
<protein>
    <submittedName>
        <fullName evidence="7">Cation diffusion facilitator family transporter</fullName>
    </submittedName>
</protein>
<evidence type="ECO:0000256" key="1">
    <source>
        <dbReference type="ARBA" id="ARBA00004141"/>
    </source>
</evidence>
<dbReference type="InterPro" id="IPR058533">
    <property type="entry name" value="Cation_efflux_TM"/>
</dbReference>
<dbReference type="Pfam" id="PF01545">
    <property type="entry name" value="Cation_efflux"/>
    <property type="match status" value="1"/>
</dbReference>
<feature type="transmembrane region" description="Helical" evidence="5">
    <location>
        <begin position="83"/>
        <end position="106"/>
    </location>
</feature>
<comment type="subcellular location">
    <subcellularLocation>
        <location evidence="1">Membrane</location>
        <topology evidence="1">Multi-pass membrane protein</topology>
    </subcellularLocation>
</comment>
<proteinExistence type="predicted"/>
<feature type="transmembrane region" description="Helical" evidence="5">
    <location>
        <begin position="155"/>
        <end position="172"/>
    </location>
</feature>
<dbReference type="GO" id="GO:0008324">
    <property type="term" value="F:monoatomic cation transmembrane transporter activity"/>
    <property type="evidence" value="ECO:0007669"/>
    <property type="project" value="InterPro"/>
</dbReference>
<evidence type="ECO:0000313" key="7">
    <source>
        <dbReference type="EMBL" id="BET24583.1"/>
    </source>
</evidence>
<evidence type="ECO:0000256" key="4">
    <source>
        <dbReference type="ARBA" id="ARBA00023136"/>
    </source>
</evidence>
<dbReference type="Proteomes" id="UP001329151">
    <property type="component" value="Chromosome"/>
</dbReference>
<keyword evidence="3 5" id="KW-1133">Transmembrane helix</keyword>
<dbReference type="GO" id="GO:0016020">
    <property type="term" value="C:membrane"/>
    <property type="evidence" value="ECO:0007669"/>
    <property type="project" value="UniProtKB-SubCell"/>
</dbReference>
<dbReference type="InterPro" id="IPR027469">
    <property type="entry name" value="Cation_efflux_TMD_sf"/>
</dbReference>
<keyword evidence="4 5" id="KW-0472">Membrane</keyword>
<feature type="transmembrane region" description="Helical" evidence="5">
    <location>
        <begin position="112"/>
        <end position="135"/>
    </location>
</feature>